<reference evidence="3" key="1">
    <citation type="submission" date="2020-05" db="EMBL/GenBank/DDBJ databases">
        <authorList>
            <person name="Chiriac C."/>
            <person name="Salcher M."/>
            <person name="Ghai R."/>
            <person name="Kavagutti S V."/>
        </authorList>
    </citation>
    <scope>NUCLEOTIDE SEQUENCE</scope>
</reference>
<sequence>MSSASGHGADAAELGVKSQEQQSLILQSLAEPEVDTAGAAKRVSELREARASRRKMLGGSAAVFLLLIAGGTWLLLRDSSPESVLADRSDESLLRSTTTTTSATPPSIAVTTSLIPPPLTVPATAPASTLPAVAPVSSDAVPPSTATPVRNQPMTAELVVSTNQIAAGSVIEAKLRWSDPDLAAGYSAPHQVENWGDPVVSVAVSPTPIQPCESAGAPAQGETVSRFSYSTPGQYLLKMTLDTCAGQGSYAERVERTQIITVLPPRYSNPSSPDSQDVAGQAFAVALSTLPGAAPFPALSSATAEYFPTDSAASPLPVRVNSEVQQFTVSGTASVFVVPSNAAGRIRVTFADPSMCAETEPFSAVPPGSLAPVLQLRAVPCV</sequence>
<organism evidence="3">
    <name type="scientific">freshwater metagenome</name>
    <dbReference type="NCBI Taxonomy" id="449393"/>
    <lineage>
        <taxon>unclassified sequences</taxon>
        <taxon>metagenomes</taxon>
        <taxon>ecological metagenomes</taxon>
    </lineage>
</organism>
<keyword evidence="2" id="KW-1133">Transmembrane helix</keyword>
<keyword evidence="2" id="KW-0472">Membrane</keyword>
<keyword evidence="2" id="KW-0812">Transmembrane</keyword>
<dbReference type="EMBL" id="CAEZYU010000042">
    <property type="protein sequence ID" value="CAB4741519.1"/>
    <property type="molecule type" value="Genomic_DNA"/>
</dbReference>
<protein>
    <submittedName>
        <fullName evidence="3">Unannotated protein</fullName>
    </submittedName>
</protein>
<evidence type="ECO:0000256" key="1">
    <source>
        <dbReference type="SAM" id="MobiDB-lite"/>
    </source>
</evidence>
<feature type="region of interest" description="Disordered" evidence="1">
    <location>
        <begin position="85"/>
        <end position="109"/>
    </location>
</feature>
<accession>A0A6J6T586</accession>
<evidence type="ECO:0000313" key="3">
    <source>
        <dbReference type="EMBL" id="CAB4741519.1"/>
    </source>
</evidence>
<dbReference type="AlphaFoldDB" id="A0A6J6T586"/>
<feature type="transmembrane region" description="Helical" evidence="2">
    <location>
        <begin position="56"/>
        <end position="76"/>
    </location>
</feature>
<name>A0A6J6T586_9ZZZZ</name>
<evidence type="ECO:0000256" key="2">
    <source>
        <dbReference type="SAM" id="Phobius"/>
    </source>
</evidence>
<feature type="compositionally biased region" description="Low complexity" evidence="1">
    <location>
        <begin position="96"/>
        <end position="109"/>
    </location>
</feature>
<proteinExistence type="predicted"/>
<gene>
    <name evidence="3" type="ORF">UFOPK2766_01073</name>
</gene>